<reference evidence="3 4" key="1">
    <citation type="journal article" date="2019" name="PLoS Negl. Trop. Dis.">
        <title>Revisiting the worldwide diversity of Leptospira species in the environment.</title>
        <authorList>
            <person name="Vincent A.T."/>
            <person name="Schiettekatte O."/>
            <person name="Bourhy P."/>
            <person name="Veyrier F.J."/>
            <person name="Picardeau M."/>
        </authorList>
    </citation>
    <scope>NUCLEOTIDE SEQUENCE [LARGE SCALE GENOMIC DNA]</scope>
    <source>
        <strain evidence="3 4">201800273</strain>
    </source>
</reference>
<dbReference type="EMBL" id="RQFT01000015">
    <property type="protein sequence ID" value="TGL02342.1"/>
    <property type="molecule type" value="Genomic_DNA"/>
</dbReference>
<dbReference type="InterPro" id="IPR051842">
    <property type="entry name" value="uS12_prolyl_hydroxylase"/>
</dbReference>
<dbReference type="Proteomes" id="UP000297641">
    <property type="component" value="Unassembled WGS sequence"/>
</dbReference>
<dbReference type="GO" id="GO:0005737">
    <property type="term" value="C:cytoplasm"/>
    <property type="evidence" value="ECO:0007669"/>
    <property type="project" value="TreeGrafter"/>
</dbReference>
<dbReference type="GO" id="GO:0006449">
    <property type="term" value="P:regulation of translational termination"/>
    <property type="evidence" value="ECO:0007669"/>
    <property type="project" value="TreeGrafter"/>
</dbReference>
<protein>
    <submittedName>
        <fullName evidence="3">2OG-Fe(II) oxygenase</fullName>
    </submittedName>
</protein>
<evidence type="ECO:0000313" key="3">
    <source>
        <dbReference type="EMBL" id="TGL02342.1"/>
    </source>
</evidence>
<organism evidence="3 4">
    <name type="scientific">Leptospira bouyouniensis</name>
    <dbReference type="NCBI Taxonomy" id="2484911"/>
    <lineage>
        <taxon>Bacteria</taxon>
        <taxon>Pseudomonadati</taxon>
        <taxon>Spirochaetota</taxon>
        <taxon>Spirochaetia</taxon>
        <taxon>Leptospirales</taxon>
        <taxon>Leptospiraceae</taxon>
        <taxon>Leptospira</taxon>
    </lineage>
</organism>
<dbReference type="PANTHER" id="PTHR12117">
    <property type="entry name" value="HISTONE ACETYLTRANSFERASE COMPLEX"/>
    <property type="match status" value="1"/>
</dbReference>
<gene>
    <name evidence="3" type="ORF">EHQ43_18470</name>
</gene>
<feature type="domain" description="Prolyl 4-hydroxylase alpha subunit Fe(2+) 2OG dioxygenase" evidence="2">
    <location>
        <begin position="123"/>
        <end position="216"/>
    </location>
</feature>
<dbReference type="RefSeq" id="WP_135771985.1">
    <property type="nucleotide sequence ID" value="NZ_RQFT01000015.1"/>
</dbReference>
<dbReference type="GO" id="GO:0031543">
    <property type="term" value="F:peptidyl-proline dioxygenase activity"/>
    <property type="evidence" value="ECO:0007669"/>
    <property type="project" value="TreeGrafter"/>
</dbReference>
<dbReference type="PANTHER" id="PTHR12117:SF0">
    <property type="entry name" value="PROLYL 3-HYDROXYLASE OGFOD1"/>
    <property type="match status" value="1"/>
</dbReference>
<sequence length="275" mass="32339">MNENLKDLAKTIVNSLEKNKDTLKKQFMESSLEVGVRYCYLDQLLPEKTAYEIFESFPKKEEMRKMSSFREEKYTSKNFDQFNPILADITFAIQDPKVISIVEEITGIKNQIPDSTLYAGGLSLMEKDNFLNPHIDNSHEQTRMYYRTLNLLYYVTPDWKLDYGGNLELWDKKVNKNVTIVSKFNRLVIMETNPWSWHSVSPVVVEKQRVCVSNYYFSADSPIGEPYFNVTSFNGRPNQKIRRMYSYFDGKLRNFIRYLFPKGIGKVDVYHGKKQ</sequence>
<comment type="caution">
    <text evidence="3">The sequence shown here is derived from an EMBL/GenBank/DDBJ whole genome shotgun (WGS) entry which is preliminary data.</text>
</comment>
<evidence type="ECO:0000313" key="4">
    <source>
        <dbReference type="Proteomes" id="UP000297641"/>
    </source>
</evidence>
<keyword evidence="1" id="KW-0175">Coiled coil</keyword>
<name>A0A7I0HNG8_9LEPT</name>
<proteinExistence type="predicted"/>
<dbReference type="AlphaFoldDB" id="A0A7I0HNG8"/>
<evidence type="ECO:0000256" key="1">
    <source>
        <dbReference type="SAM" id="Coils"/>
    </source>
</evidence>
<feature type="coiled-coil region" evidence="1">
    <location>
        <begin position="6"/>
        <end position="33"/>
    </location>
</feature>
<evidence type="ECO:0000259" key="2">
    <source>
        <dbReference type="Pfam" id="PF13640"/>
    </source>
</evidence>
<dbReference type="Gene3D" id="2.60.120.620">
    <property type="entry name" value="q2cbj1_9rhob like domain"/>
    <property type="match status" value="1"/>
</dbReference>
<dbReference type="Pfam" id="PF13640">
    <property type="entry name" value="2OG-FeII_Oxy_3"/>
    <property type="match status" value="1"/>
</dbReference>
<dbReference type="InterPro" id="IPR044862">
    <property type="entry name" value="Pro_4_hyd_alph_FE2OG_OXY"/>
</dbReference>
<accession>A0A7I0HNG8</accession>